<dbReference type="Gene3D" id="1.20.120.160">
    <property type="entry name" value="HPT domain"/>
    <property type="match status" value="1"/>
</dbReference>
<dbReference type="PANTHER" id="PTHR45339">
    <property type="entry name" value="HYBRID SIGNAL TRANSDUCTION HISTIDINE KINASE J"/>
    <property type="match status" value="1"/>
</dbReference>
<feature type="domain" description="Response regulatory" evidence="18">
    <location>
        <begin position="448"/>
        <end position="570"/>
    </location>
</feature>
<dbReference type="InterPro" id="IPR004358">
    <property type="entry name" value="Sig_transdc_His_kin-like_C"/>
</dbReference>
<evidence type="ECO:0000256" key="4">
    <source>
        <dbReference type="ARBA" id="ARBA00022475"/>
    </source>
</evidence>
<feature type="transmembrane region" description="Helical" evidence="16">
    <location>
        <begin position="68"/>
        <end position="85"/>
    </location>
</feature>
<keyword evidence="13 16" id="KW-0472">Membrane</keyword>
<feature type="modified residue" description="4-aspartylphosphate" evidence="15">
    <location>
        <position position="502"/>
    </location>
</feature>
<dbReference type="PROSITE" id="PS50109">
    <property type="entry name" value="HIS_KIN"/>
    <property type="match status" value="1"/>
</dbReference>
<evidence type="ECO:0000256" key="13">
    <source>
        <dbReference type="ARBA" id="ARBA00023136"/>
    </source>
</evidence>
<feature type="domain" description="Histidine kinase" evidence="17">
    <location>
        <begin position="208"/>
        <end position="429"/>
    </location>
</feature>
<dbReference type="InterPro" id="IPR036890">
    <property type="entry name" value="HATPase_C_sf"/>
</dbReference>
<dbReference type="InterPro" id="IPR008207">
    <property type="entry name" value="Sig_transdc_His_kin_Hpt_dom"/>
</dbReference>
<dbReference type="SUPFAM" id="SSF55874">
    <property type="entry name" value="ATPase domain of HSP90 chaperone/DNA topoisomerase II/histidine kinase"/>
    <property type="match status" value="1"/>
</dbReference>
<dbReference type="RefSeq" id="WP_130990023.1">
    <property type="nucleotide sequence ID" value="NZ_SISK01000002.1"/>
</dbReference>
<feature type="domain" description="Response regulatory" evidence="18">
    <location>
        <begin position="592"/>
        <end position="710"/>
    </location>
</feature>
<dbReference type="SMART" id="SM00448">
    <property type="entry name" value="REC"/>
    <property type="match status" value="2"/>
</dbReference>
<dbReference type="Gene3D" id="3.40.50.2300">
    <property type="match status" value="2"/>
</dbReference>
<dbReference type="InterPro" id="IPR005467">
    <property type="entry name" value="His_kinase_dom"/>
</dbReference>
<keyword evidence="6" id="KW-0808">Transferase</keyword>
<evidence type="ECO:0000256" key="7">
    <source>
        <dbReference type="ARBA" id="ARBA00022692"/>
    </source>
</evidence>
<evidence type="ECO:0000313" key="21">
    <source>
        <dbReference type="Proteomes" id="UP000293520"/>
    </source>
</evidence>
<feature type="modified residue" description="Phosphohistidine" evidence="14">
    <location>
        <position position="786"/>
    </location>
</feature>
<dbReference type="SUPFAM" id="SSF47226">
    <property type="entry name" value="Histidine-containing phosphotransfer domain, HPT domain"/>
    <property type="match status" value="1"/>
</dbReference>
<dbReference type="Gene3D" id="3.30.565.10">
    <property type="entry name" value="Histidine kinase-like ATPase, C-terminal domain"/>
    <property type="match status" value="1"/>
</dbReference>
<dbReference type="GO" id="GO:0005524">
    <property type="term" value="F:ATP binding"/>
    <property type="evidence" value="ECO:0007669"/>
    <property type="project" value="UniProtKB-KW"/>
</dbReference>
<evidence type="ECO:0000256" key="15">
    <source>
        <dbReference type="PROSITE-ProRule" id="PRU00169"/>
    </source>
</evidence>
<feature type="transmembrane region" description="Helical" evidence="16">
    <location>
        <begin position="92"/>
        <end position="109"/>
    </location>
</feature>
<evidence type="ECO:0000256" key="12">
    <source>
        <dbReference type="ARBA" id="ARBA00023012"/>
    </source>
</evidence>
<dbReference type="SUPFAM" id="SSF47384">
    <property type="entry name" value="Homodimeric domain of signal transducing histidine kinase"/>
    <property type="match status" value="1"/>
</dbReference>
<dbReference type="Proteomes" id="UP000293520">
    <property type="component" value="Unassembled WGS sequence"/>
</dbReference>
<dbReference type="PROSITE" id="PS50894">
    <property type="entry name" value="HPT"/>
    <property type="match status" value="1"/>
</dbReference>
<feature type="transmembrane region" description="Helical" evidence="16">
    <location>
        <begin position="143"/>
        <end position="163"/>
    </location>
</feature>
<evidence type="ECO:0000256" key="2">
    <source>
        <dbReference type="ARBA" id="ARBA00004651"/>
    </source>
</evidence>
<dbReference type="InterPro" id="IPR011006">
    <property type="entry name" value="CheY-like_superfamily"/>
</dbReference>
<feature type="domain" description="HPt" evidence="19">
    <location>
        <begin position="747"/>
        <end position="840"/>
    </location>
</feature>
<gene>
    <name evidence="20" type="ORF">EYE42_04000</name>
</gene>
<dbReference type="AlphaFoldDB" id="A0A4Q9G6Z1"/>
<dbReference type="SMART" id="SM00387">
    <property type="entry name" value="HATPase_c"/>
    <property type="match status" value="1"/>
</dbReference>
<dbReference type="CDD" id="cd16922">
    <property type="entry name" value="HATPase_EvgS-ArcB-TorS-like"/>
    <property type="match status" value="1"/>
</dbReference>
<dbReference type="InterPro" id="IPR036097">
    <property type="entry name" value="HisK_dim/P_sf"/>
</dbReference>
<evidence type="ECO:0000259" key="17">
    <source>
        <dbReference type="PROSITE" id="PS50109"/>
    </source>
</evidence>
<dbReference type="PANTHER" id="PTHR45339:SF1">
    <property type="entry name" value="HYBRID SIGNAL TRANSDUCTION HISTIDINE KINASE J"/>
    <property type="match status" value="1"/>
</dbReference>
<keyword evidence="5 15" id="KW-0597">Phosphoprotein</keyword>
<dbReference type="GO" id="GO:0000155">
    <property type="term" value="F:phosphorelay sensor kinase activity"/>
    <property type="evidence" value="ECO:0007669"/>
    <property type="project" value="InterPro"/>
</dbReference>
<dbReference type="CDD" id="cd17546">
    <property type="entry name" value="REC_hyHK_CKI1_RcsC-like"/>
    <property type="match status" value="2"/>
</dbReference>
<keyword evidence="7 16" id="KW-0812">Transmembrane</keyword>
<evidence type="ECO:0000256" key="6">
    <source>
        <dbReference type="ARBA" id="ARBA00022679"/>
    </source>
</evidence>
<evidence type="ECO:0000256" key="1">
    <source>
        <dbReference type="ARBA" id="ARBA00000085"/>
    </source>
</evidence>
<dbReference type="Pfam" id="PF00512">
    <property type="entry name" value="HisKA"/>
    <property type="match status" value="1"/>
</dbReference>
<sequence length="935" mass="102556">MSDELNHLRLRFGHLLVLFFWLHVPLLGSIAFSRGTMSVSTAVLIGAAVATIYQLTWYRHGTAPVTRYVSAVLLVAQPSLLLALLQGHEWQMDMHMYFFTMLALVIAWFDRTTLLIAAAVTALHHLVLLYFLPLAVFSNDGNLARVLLHAVFVIFQMMVLIWVRDKVVGSVNRIERMGTELVAKGEILKQRTHEAEQASRAKGMFLATMSHEIRTPINAIIGFCHLIQRSTLDSRQRDQITKIKSAGVTLLRLVNDILDLSKNEAGHLTLDEVVFDPRAGLSHLVQMLSEPLHKKNLRIEMHLDPQIPALLAGDATRLNQVLTNLLGNAIKFTDNGTITIVARVVKRSGDMIEIETAISDNGIGMTAEQLSRMFTPFMQADSSTTRRFGGTGLGLAICRQIVEQMNGWIRAESEPGQGSTFTIMTPLRVPEYQTRSSAMPSDEVRQLRILLVDDNPIVLRIMQEIFAQWDMAIDTADSGNLALTLARRALQTNRPYDLVILDWKMPGMDGVETLHALRDAFGTVPVPFTMMMTSYNIEEVRQDAAGKGIDLFISKPVSAESLLDALNQVPLARIGTTHAALRQGASLPQGLRVLLVDDNEINREIATEILIDAGLAVDCAANGAIACRMIDDAAADYAAVLMDVQMPEMDGITATRRIRETWPSERLPIIAMTAHAFAEERRNCLDAGMNDHLAKPVDPAHLIATLKRWLRMPPVAQPVPNAAEAGILPPALPPFDIPAALRRVNGKEALLRRLILSFSESYAGFCKDLAGMLWNGRAEEAHRLAHTLRGVAASLELAQVAALAGQIERVLSEGKAQEAPPLLAELEPLLDHAVAAAGRLQLTDAVPAGESPGLIPVSRVDPVHLAQALATIRGQIGRRSLSARQGFARLADLLQLDDAARLAHPLHLALQRLDYATASALIDRDYPNSTEGALA</sequence>
<evidence type="ECO:0000256" key="14">
    <source>
        <dbReference type="PROSITE-ProRule" id="PRU00110"/>
    </source>
</evidence>
<evidence type="ECO:0000256" key="16">
    <source>
        <dbReference type="SAM" id="Phobius"/>
    </source>
</evidence>
<dbReference type="OrthoDB" id="9801651at2"/>
<keyword evidence="11 16" id="KW-1133">Transmembrane helix</keyword>
<keyword evidence="9" id="KW-0418">Kinase</keyword>
<accession>A0A4Q9G6Z1</accession>
<protein>
    <recommendedName>
        <fullName evidence="3">histidine kinase</fullName>
        <ecNumber evidence="3">2.7.13.3</ecNumber>
    </recommendedName>
</protein>
<dbReference type="SUPFAM" id="SSF52172">
    <property type="entry name" value="CheY-like"/>
    <property type="match status" value="2"/>
</dbReference>
<evidence type="ECO:0000256" key="5">
    <source>
        <dbReference type="ARBA" id="ARBA00022553"/>
    </source>
</evidence>
<feature type="modified residue" description="4-aspartylphosphate" evidence="15">
    <location>
        <position position="643"/>
    </location>
</feature>
<feature type="transmembrane region" description="Helical" evidence="16">
    <location>
        <begin position="12"/>
        <end position="32"/>
    </location>
</feature>
<proteinExistence type="predicted"/>
<keyword evidence="21" id="KW-1185">Reference proteome</keyword>
<evidence type="ECO:0000256" key="10">
    <source>
        <dbReference type="ARBA" id="ARBA00022840"/>
    </source>
</evidence>
<dbReference type="Gene3D" id="1.10.287.130">
    <property type="match status" value="1"/>
</dbReference>
<dbReference type="Pfam" id="PF00072">
    <property type="entry name" value="Response_reg"/>
    <property type="match status" value="2"/>
</dbReference>
<evidence type="ECO:0000256" key="9">
    <source>
        <dbReference type="ARBA" id="ARBA00022777"/>
    </source>
</evidence>
<dbReference type="CDD" id="cd00082">
    <property type="entry name" value="HisKA"/>
    <property type="match status" value="1"/>
</dbReference>
<keyword evidence="4" id="KW-1003">Cell membrane</keyword>
<organism evidence="20 21">
    <name type="scientific">Paracoccus subflavus</name>
    <dbReference type="NCBI Taxonomy" id="2528244"/>
    <lineage>
        <taxon>Bacteria</taxon>
        <taxon>Pseudomonadati</taxon>
        <taxon>Pseudomonadota</taxon>
        <taxon>Alphaproteobacteria</taxon>
        <taxon>Rhodobacterales</taxon>
        <taxon>Paracoccaceae</taxon>
        <taxon>Paracoccus</taxon>
    </lineage>
</organism>
<dbReference type="EC" id="2.7.13.3" evidence="3"/>
<keyword evidence="10" id="KW-0067">ATP-binding</keyword>
<dbReference type="PRINTS" id="PR00344">
    <property type="entry name" value="BCTRLSENSOR"/>
</dbReference>
<dbReference type="Pfam" id="PF01627">
    <property type="entry name" value="Hpt"/>
    <property type="match status" value="1"/>
</dbReference>
<evidence type="ECO:0000259" key="19">
    <source>
        <dbReference type="PROSITE" id="PS50894"/>
    </source>
</evidence>
<dbReference type="PROSITE" id="PS50110">
    <property type="entry name" value="RESPONSE_REGULATORY"/>
    <property type="match status" value="2"/>
</dbReference>
<dbReference type="InterPro" id="IPR003661">
    <property type="entry name" value="HisK_dim/P_dom"/>
</dbReference>
<evidence type="ECO:0000259" key="18">
    <source>
        <dbReference type="PROSITE" id="PS50110"/>
    </source>
</evidence>
<name>A0A4Q9G6Z1_9RHOB</name>
<dbReference type="InterPro" id="IPR003594">
    <property type="entry name" value="HATPase_dom"/>
</dbReference>
<dbReference type="FunFam" id="3.30.565.10:FF:000010">
    <property type="entry name" value="Sensor histidine kinase RcsC"/>
    <property type="match status" value="1"/>
</dbReference>
<evidence type="ECO:0000313" key="20">
    <source>
        <dbReference type="EMBL" id="TBN42596.1"/>
    </source>
</evidence>
<dbReference type="InterPro" id="IPR001789">
    <property type="entry name" value="Sig_transdc_resp-reg_receiver"/>
</dbReference>
<comment type="subcellular location">
    <subcellularLocation>
        <location evidence="2">Cell membrane</location>
        <topology evidence="2">Multi-pass membrane protein</topology>
    </subcellularLocation>
</comment>
<comment type="catalytic activity">
    <reaction evidence="1">
        <text>ATP + protein L-histidine = ADP + protein N-phospho-L-histidine.</text>
        <dbReference type="EC" id="2.7.13.3"/>
    </reaction>
</comment>
<reference evidence="20 21" key="1">
    <citation type="submission" date="2019-02" db="EMBL/GenBank/DDBJ databases">
        <title>Paracoccus subflavus sp. nov., isolated from marine sediment of the Pacific Ocean.</title>
        <authorList>
            <person name="Zhang G."/>
        </authorList>
    </citation>
    <scope>NUCLEOTIDE SEQUENCE [LARGE SCALE GENOMIC DNA]</scope>
    <source>
        <strain evidence="20 21">GY0581</strain>
    </source>
</reference>
<dbReference type="FunFam" id="1.10.287.130:FF:000004">
    <property type="entry name" value="Ethylene receptor 1"/>
    <property type="match status" value="1"/>
</dbReference>
<dbReference type="Pfam" id="PF02518">
    <property type="entry name" value="HATPase_c"/>
    <property type="match status" value="1"/>
</dbReference>
<dbReference type="InterPro" id="IPR036641">
    <property type="entry name" value="HPT_dom_sf"/>
</dbReference>
<evidence type="ECO:0000256" key="3">
    <source>
        <dbReference type="ARBA" id="ARBA00012438"/>
    </source>
</evidence>
<keyword evidence="8" id="KW-0547">Nucleotide-binding</keyword>
<feature type="transmembrane region" description="Helical" evidence="16">
    <location>
        <begin position="115"/>
        <end position="136"/>
    </location>
</feature>
<dbReference type="GO" id="GO:0005886">
    <property type="term" value="C:plasma membrane"/>
    <property type="evidence" value="ECO:0007669"/>
    <property type="project" value="UniProtKB-SubCell"/>
</dbReference>
<keyword evidence="12" id="KW-0902">Two-component regulatory system</keyword>
<dbReference type="EMBL" id="SISK01000002">
    <property type="protein sequence ID" value="TBN42596.1"/>
    <property type="molecule type" value="Genomic_DNA"/>
</dbReference>
<evidence type="ECO:0000256" key="8">
    <source>
        <dbReference type="ARBA" id="ARBA00022741"/>
    </source>
</evidence>
<feature type="transmembrane region" description="Helical" evidence="16">
    <location>
        <begin position="39"/>
        <end position="56"/>
    </location>
</feature>
<comment type="caution">
    <text evidence="20">The sequence shown here is derived from an EMBL/GenBank/DDBJ whole genome shotgun (WGS) entry which is preliminary data.</text>
</comment>
<dbReference type="SMART" id="SM00388">
    <property type="entry name" value="HisKA"/>
    <property type="match status" value="1"/>
</dbReference>
<evidence type="ECO:0000256" key="11">
    <source>
        <dbReference type="ARBA" id="ARBA00022989"/>
    </source>
</evidence>